<proteinExistence type="predicted"/>
<comment type="caution">
    <text evidence="2">The sequence shown here is derived from an EMBL/GenBank/DDBJ whole genome shotgun (WGS) entry which is preliminary data.</text>
</comment>
<keyword evidence="3" id="KW-1185">Reference proteome</keyword>
<feature type="transmembrane region" description="Helical" evidence="1">
    <location>
        <begin position="102"/>
        <end position="122"/>
    </location>
</feature>
<name>A0ABQ9EUL2_TEGGR</name>
<protein>
    <recommendedName>
        <fullName evidence="4">Transmembrane protein</fullName>
    </recommendedName>
</protein>
<evidence type="ECO:0000256" key="1">
    <source>
        <dbReference type="SAM" id="Phobius"/>
    </source>
</evidence>
<evidence type="ECO:0000313" key="2">
    <source>
        <dbReference type="EMBL" id="KAJ8308883.1"/>
    </source>
</evidence>
<dbReference type="Proteomes" id="UP001217089">
    <property type="component" value="Unassembled WGS sequence"/>
</dbReference>
<keyword evidence="1" id="KW-0812">Transmembrane</keyword>
<keyword evidence="1" id="KW-1133">Transmembrane helix</keyword>
<sequence>MNKGSIFSGLVYFNNKENKKSFSLGKFFIFNLFFTSIVLLNNDIVALYITKYSSHWNLSVSILNENFSLQFEFPNDAYYLVFQKLKSIKVQNYFEQTRILTYLYYNVYKILLNSFYMIMGIISSDICKRFVVYIAQYQFSF</sequence>
<reference evidence="2 3" key="1">
    <citation type="submission" date="2022-12" db="EMBL/GenBank/DDBJ databases">
        <title>Chromosome-level genome of Tegillarca granosa.</title>
        <authorList>
            <person name="Kim J."/>
        </authorList>
    </citation>
    <scope>NUCLEOTIDE SEQUENCE [LARGE SCALE GENOMIC DNA]</scope>
    <source>
        <strain evidence="2">Teg-2019</strain>
        <tissue evidence="2">Adductor muscle</tissue>
    </source>
</reference>
<organism evidence="2 3">
    <name type="scientific">Tegillarca granosa</name>
    <name type="common">Malaysian cockle</name>
    <name type="synonym">Anadara granosa</name>
    <dbReference type="NCBI Taxonomy" id="220873"/>
    <lineage>
        <taxon>Eukaryota</taxon>
        <taxon>Metazoa</taxon>
        <taxon>Spiralia</taxon>
        <taxon>Lophotrochozoa</taxon>
        <taxon>Mollusca</taxon>
        <taxon>Bivalvia</taxon>
        <taxon>Autobranchia</taxon>
        <taxon>Pteriomorphia</taxon>
        <taxon>Arcoida</taxon>
        <taxon>Arcoidea</taxon>
        <taxon>Arcidae</taxon>
        <taxon>Tegillarca</taxon>
    </lineage>
</organism>
<accession>A0ABQ9EUL2</accession>
<feature type="transmembrane region" description="Helical" evidence="1">
    <location>
        <begin position="27"/>
        <end position="49"/>
    </location>
</feature>
<dbReference type="EMBL" id="JARBDR010000657">
    <property type="protein sequence ID" value="KAJ8308883.1"/>
    <property type="molecule type" value="Genomic_DNA"/>
</dbReference>
<keyword evidence="1" id="KW-0472">Membrane</keyword>
<gene>
    <name evidence="2" type="ORF">KUTeg_013757</name>
</gene>
<evidence type="ECO:0008006" key="4">
    <source>
        <dbReference type="Google" id="ProtNLM"/>
    </source>
</evidence>
<evidence type="ECO:0000313" key="3">
    <source>
        <dbReference type="Proteomes" id="UP001217089"/>
    </source>
</evidence>